<reference evidence="2 3" key="1">
    <citation type="submission" date="2023-07" db="EMBL/GenBank/DDBJ databases">
        <title>Genomic Encyclopedia of Type Strains, Phase IV (KMG-IV): sequencing the most valuable type-strain genomes for metagenomic binning, comparative biology and taxonomic classification.</title>
        <authorList>
            <person name="Goeker M."/>
        </authorList>
    </citation>
    <scope>NUCLEOTIDE SEQUENCE [LARGE SCALE GENOMIC DNA]</scope>
    <source>
        <strain evidence="2 3">DSM 23837</strain>
    </source>
</reference>
<comment type="caution">
    <text evidence="2">The sequence shown here is derived from an EMBL/GenBank/DDBJ whole genome shotgun (WGS) entry which is preliminary data.</text>
</comment>
<feature type="domain" description="YqbQ/XkdQ" evidence="1">
    <location>
        <begin position="25"/>
        <end position="322"/>
    </location>
</feature>
<evidence type="ECO:0000259" key="1">
    <source>
        <dbReference type="Pfam" id="PF24032"/>
    </source>
</evidence>
<gene>
    <name evidence="2" type="ORF">J2S08_001814</name>
</gene>
<dbReference type="Proteomes" id="UP001223586">
    <property type="component" value="Unassembled WGS sequence"/>
</dbReference>
<dbReference type="EMBL" id="JAUSTT010000009">
    <property type="protein sequence ID" value="MDQ0175978.1"/>
    <property type="molecule type" value="Genomic_DNA"/>
</dbReference>
<sequence>MRDMEILVDNKNGTVWNMTEVVSDLTWKTTRIGKAASIEFNYIDASIYQDPWFTIKNGDIVRVKYKGTNVFYGYIFTIDGGKDEAVKITAYDQTRYLMNKDTYVFKNVTATQVIQKIASDLNLKTSKLEDTKYNIPTLVEDDQSLMDIICKALDATLIATTQNYVLFDDFGQLTVRNIKDMVSDFVIGDDSLMTDFDYKLSIDSDTYNRIKIVQDNKETKKRDVYITQDSKTIAKWGRLQYFQKANEKLNAAQINDMMKRLLEHKNREQKTMSIKAIGDIRIRAGYFVPVIIEKKKINSYFLVDECTHEFNGDDHTMTLSLKVI</sequence>
<keyword evidence="3" id="KW-1185">Reference proteome</keyword>
<evidence type="ECO:0000313" key="3">
    <source>
        <dbReference type="Proteomes" id="UP001223586"/>
    </source>
</evidence>
<organism evidence="2 3">
    <name type="scientific">Bacillus chungangensis</name>
    <dbReference type="NCBI Taxonomy" id="587633"/>
    <lineage>
        <taxon>Bacteria</taxon>
        <taxon>Bacillati</taxon>
        <taxon>Bacillota</taxon>
        <taxon>Bacilli</taxon>
        <taxon>Bacillales</taxon>
        <taxon>Bacillaceae</taxon>
        <taxon>Bacillus</taxon>
    </lineage>
</organism>
<dbReference type="Pfam" id="PF24032">
    <property type="entry name" value="YQBQ"/>
    <property type="match status" value="1"/>
</dbReference>
<name>A0ABT9WRQ7_9BACI</name>
<accession>A0ABT9WRQ7</accession>
<dbReference type="InterPro" id="IPR056937">
    <property type="entry name" value="YqbQ/XkdQ"/>
</dbReference>
<dbReference type="SUPFAM" id="SSF69279">
    <property type="entry name" value="Phage tail proteins"/>
    <property type="match status" value="1"/>
</dbReference>
<protein>
    <submittedName>
        <fullName evidence="2">RNA-binding protein YlxR (DUF448 family)</fullName>
    </submittedName>
</protein>
<proteinExistence type="predicted"/>
<evidence type="ECO:0000313" key="2">
    <source>
        <dbReference type="EMBL" id="MDQ0175978.1"/>
    </source>
</evidence>
<dbReference type="RefSeq" id="WP_307228750.1">
    <property type="nucleotide sequence ID" value="NZ_JAUSTT010000009.1"/>
</dbReference>